<evidence type="ECO:0000313" key="2">
    <source>
        <dbReference type="Proteomes" id="UP000054166"/>
    </source>
</evidence>
<accession>A0A0C3FH61</accession>
<dbReference type="AlphaFoldDB" id="A0A0C3FH61"/>
<evidence type="ECO:0000313" key="1">
    <source>
        <dbReference type="EMBL" id="KIM79136.1"/>
    </source>
</evidence>
<dbReference type="EMBL" id="KN833011">
    <property type="protein sequence ID" value="KIM79136.1"/>
    <property type="molecule type" value="Genomic_DNA"/>
</dbReference>
<keyword evidence="2" id="KW-1185">Reference proteome</keyword>
<sequence>MRWGFEGFVDIGLVDPMAFFSHFRSTISIQDMGTSLFQPASRWYCTSQRRKRAGLFDRFVSLPFIFNLLMTPKPKPSYAYKVNVGSDADASDAA</sequence>
<gene>
    <name evidence="1" type="ORF">PILCRDRAFT_823716</name>
</gene>
<proteinExistence type="predicted"/>
<protein>
    <submittedName>
        <fullName evidence="1">Uncharacterized protein</fullName>
    </submittedName>
</protein>
<dbReference type="Proteomes" id="UP000054166">
    <property type="component" value="Unassembled WGS sequence"/>
</dbReference>
<organism evidence="1 2">
    <name type="scientific">Piloderma croceum (strain F 1598)</name>
    <dbReference type="NCBI Taxonomy" id="765440"/>
    <lineage>
        <taxon>Eukaryota</taxon>
        <taxon>Fungi</taxon>
        <taxon>Dikarya</taxon>
        <taxon>Basidiomycota</taxon>
        <taxon>Agaricomycotina</taxon>
        <taxon>Agaricomycetes</taxon>
        <taxon>Agaricomycetidae</taxon>
        <taxon>Atheliales</taxon>
        <taxon>Atheliaceae</taxon>
        <taxon>Piloderma</taxon>
    </lineage>
</organism>
<name>A0A0C3FH61_PILCF</name>
<dbReference type="InParanoid" id="A0A0C3FH61"/>
<dbReference type="HOGENOM" id="CLU_2386966_0_0_1"/>
<reference evidence="2" key="2">
    <citation type="submission" date="2015-01" db="EMBL/GenBank/DDBJ databases">
        <title>Evolutionary Origins and Diversification of the Mycorrhizal Mutualists.</title>
        <authorList>
            <consortium name="DOE Joint Genome Institute"/>
            <consortium name="Mycorrhizal Genomics Consortium"/>
            <person name="Kohler A."/>
            <person name="Kuo A."/>
            <person name="Nagy L.G."/>
            <person name="Floudas D."/>
            <person name="Copeland A."/>
            <person name="Barry K.W."/>
            <person name="Cichocki N."/>
            <person name="Veneault-Fourrey C."/>
            <person name="LaButti K."/>
            <person name="Lindquist E.A."/>
            <person name="Lipzen A."/>
            <person name="Lundell T."/>
            <person name="Morin E."/>
            <person name="Murat C."/>
            <person name="Riley R."/>
            <person name="Ohm R."/>
            <person name="Sun H."/>
            <person name="Tunlid A."/>
            <person name="Henrissat B."/>
            <person name="Grigoriev I.V."/>
            <person name="Hibbett D.S."/>
            <person name="Martin F."/>
        </authorList>
    </citation>
    <scope>NUCLEOTIDE SEQUENCE [LARGE SCALE GENOMIC DNA]</scope>
    <source>
        <strain evidence="2">F 1598</strain>
    </source>
</reference>
<reference evidence="1 2" key="1">
    <citation type="submission" date="2014-04" db="EMBL/GenBank/DDBJ databases">
        <authorList>
            <consortium name="DOE Joint Genome Institute"/>
            <person name="Kuo A."/>
            <person name="Tarkka M."/>
            <person name="Buscot F."/>
            <person name="Kohler A."/>
            <person name="Nagy L.G."/>
            <person name="Floudas D."/>
            <person name="Copeland A."/>
            <person name="Barry K.W."/>
            <person name="Cichocki N."/>
            <person name="Veneault-Fourrey C."/>
            <person name="LaButti K."/>
            <person name="Lindquist E.A."/>
            <person name="Lipzen A."/>
            <person name="Lundell T."/>
            <person name="Morin E."/>
            <person name="Murat C."/>
            <person name="Sun H."/>
            <person name="Tunlid A."/>
            <person name="Henrissat B."/>
            <person name="Grigoriev I.V."/>
            <person name="Hibbett D.S."/>
            <person name="Martin F."/>
            <person name="Nordberg H.P."/>
            <person name="Cantor M.N."/>
            <person name="Hua S.X."/>
        </authorList>
    </citation>
    <scope>NUCLEOTIDE SEQUENCE [LARGE SCALE GENOMIC DNA]</scope>
    <source>
        <strain evidence="1 2">F 1598</strain>
    </source>
</reference>